<keyword evidence="2" id="KW-1185">Reference proteome</keyword>
<evidence type="ECO:0000313" key="2">
    <source>
        <dbReference type="Proteomes" id="UP000324233"/>
    </source>
</evidence>
<dbReference type="KEGG" id="agv:OJF2_72570"/>
<evidence type="ECO:0008006" key="3">
    <source>
        <dbReference type="Google" id="ProtNLM"/>
    </source>
</evidence>
<organism evidence="1 2">
    <name type="scientific">Aquisphaera giovannonii</name>
    <dbReference type="NCBI Taxonomy" id="406548"/>
    <lineage>
        <taxon>Bacteria</taxon>
        <taxon>Pseudomonadati</taxon>
        <taxon>Planctomycetota</taxon>
        <taxon>Planctomycetia</taxon>
        <taxon>Isosphaerales</taxon>
        <taxon>Isosphaeraceae</taxon>
        <taxon>Aquisphaera</taxon>
    </lineage>
</organism>
<reference evidence="1 2" key="1">
    <citation type="submission" date="2019-08" db="EMBL/GenBank/DDBJ databases">
        <title>Deep-cultivation of Planctomycetes and their phenomic and genomic characterization uncovers novel biology.</title>
        <authorList>
            <person name="Wiegand S."/>
            <person name="Jogler M."/>
            <person name="Boedeker C."/>
            <person name="Pinto D."/>
            <person name="Vollmers J."/>
            <person name="Rivas-Marin E."/>
            <person name="Kohn T."/>
            <person name="Peeters S.H."/>
            <person name="Heuer A."/>
            <person name="Rast P."/>
            <person name="Oberbeckmann S."/>
            <person name="Bunk B."/>
            <person name="Jeske O."/>
            <person name="Meyerdierks A."/>
            <person name="Storesund J.E."/>
            <person name="Kallscheuer N."/>
            <person name="Luecker S."/>
            <person name="Lage O.M."/>
            <person name="Pohl T."/>
            <person name="Merkel B.J."/>
            <person name="Hornburger P."/>
            <person name="Mueller R.-W."/>
            <person name="Bruemmer F."/>
            <person name="Labrenz M."/>
            <person name="Spormann A.M."/>
            <person name="Op den Camp H."/>
            <person name="Overmann J."/>
            <person name="Amann R."/>
            <person name="Jetten M.S.M."/>
            <person name="Mascher T."/>
            <person name="Medema M.H."/>
            <person name="Devos D.P."/>
            <person name="Kaster A.-K."/>
            <person name="Ovreas L."/>
            <person name="Rohde M."/>
            <person name="Galperin M.Y."/>
            <person name="Jogler C."/>
        </authorList>
    </citation>
    <scope>NUCLEOTIDE SEQUENCE [LARGE SCALE GENOMIC DNA]</scope>
    <source>
        <strain evidence="1 2">OJF2</strain>
    </source>
</reference>
<gene>
    <name evidence="1" type="ORF">OJF2_72570</name>
</gene>
<evidence type="ECO:0000313" key="1">
    <source>
        <dbReference type="EMBL" id="QEH38651.1"/>
    </source>
</evidence>
<accession>A0A5B9WFB4</accession>
<sequence>MAGPIVTAGTAGNVIASGPLAAGGTATATVDLSTGGAFGGDIALRVTTGSSVAATNGCRLDVFPQGDAGGAYDTVAAATYPFSGLSASSTYQKTLRLPTGVYKVVATNLDATNAITVQVTSSRIA</sequence>
<dbReference type="AlphaFoldDB" id="A0A5B9WFB4"/>
<protein>
    <recommendedName>
        <fullName evidence="3">Peptidase C-terminal archaeal/bacterial domain-containing protein</fullName>
    </recommendedName>
</protein>
<dbReference type="Proteomes" id="UP000324233">
    <property type="component" value="Chromosome"/>
</dbReference>
<dbReference type="RefSeq" id="WP_148598072.1">
    <property type="nucleotide sequence ID" value="NZ_CP042997.1"/>
</dbReference>
<proteinExistence type="predicted"/>
<name>A0A5B9WFB4_9BACT</name>
<dbReference type="EMBL" id="CP042997">
    <property type="protein sequence ID" value="QEH38651.1"/>
    <property type="molecule type" value="Genomic_DNA"/>
</dbReference>